<accession>A0A8H6YYW2</accession>
<evidence type="ECO:0000313" key="2">
    <source>
        <dbReference type="Proteomes" id="UP000620124"/>
    </source>
</evidence>
<dbReference type="OrthoDB" id="2849974at2759"/>
<name>A0A8H6YYW2_9AGAR</name>
<keyword evidence="2" id="KW-1185">Reference proteome</keyword>
<organism evidence="1 2">
    <name type="scientific">Mycena venus</name>
    <dbReference type="NCBI Taxonomy" id="2733690"/>
    <lineage>
        <taxon>Eukaryota</taxon>
        <taxon>Fungi</taxon>
        <taxon>Dikarya</taxon>
        <taxon>Basidiomycota</taxon>
        <taxon>Agaricomycotina</taxon>
        <taxon>Agaricomycetes</taxon>
        <taxon>Agaricomycetidae</taxon>
        <taxon>Agaricales</taxon>
        <taxon>Marasmiineae</taxon>
        <taxon>Mycenaceae</taxon>
        <taxon>Mycena</taxon>
    </lineage>
</organism>
<sequence>MLFLALKNLFDGVITSRRKAPVLPTDVSLLKCAVIDMFRTRRQRMQEEIDLRSGYRDYIDATQTLQLRAENAELWERTALLQEEVYRLKLEAILSDRVSADANESIFDAIHNL</sequence>
<evidence type="ECO:0000313" key="1">
    <source>
        <dbReference type="EMBL" id="KAF7369585.1"/>
    </source>
</evidence>
<dbReference type="AlphaFoldDB" id="A0A8H6YYW2"/>
<dbReference type="EMBL" id="JACAZI010000002">
    <property type="protein sequence ID" value="KAF7369585.1"/>
    <property type="molecule type" value="Genomic_DNA"/>
</dbReference>
<dbReference type="Proteomes" id="UP000620124">
    <property type="component" value="Unassembled WGS sequence"/>
</dbReference>
<reference evidence="1" key="1">
    <citation type="submission" date="2020-05" db="EMBL/GenBank/DDBJ databases">
        <title>Mycena genomes resolve the evolution of fungal bioluminescence.</title>
        <authorList>
            <person name="Tsai I.J."/>
        </authorList>
    </citation>
    <scope>NUCLEOTIDE SEQUENCE</scope>
    <source>
        <strain evidence="1">CCC161011</strain>
    </source>
</reference>
<proteinExistence type="predicted"/>
<gene>
    <name evidence="1" type="ORF">MVEN_00289200</name>
</gene>
<comment type="caution">
    <text evidence="1">The sequence shown here is derived from an EMBL/GenBank/DDBJ whole genome shotgun (WGS) entry which is preliminary data.</text>
</comment>
<protein>
    <submittedName>
        <fullName evidence="1">Uncharacterized protein</fullName>
    </submittedName>
</protein>